<dbReference type="InterPro" id="IPR023401">
    <property type="entry name" value="ODC_N"/>
</dbReference>
<dbReference type="Pfam" id="PF02423">
    <property type="entry name" value="OCD_Mu_crystall"/>
    <property type="match status" value="1"/>
</dbReference>
<dbReference type="NCBIfam" id="NF006141">
    <property type="entry name" value="PRK08291.1"/>
    <property type="match status" value="1"/>
</dbReference>
<dbReference type="PANTHER" id="PTHR13812:SF19">
    <property type="entry name" value="KETIMINE REDUCTASE MU-CRYSTALLIN"/>
    <property type="match status" value="1"/>
</dbReference>
<dbReference type="Gene3D" id="3.40.50.720">
    <property type="entry name" value="NAD(P)-binding Rossmann-like Domain"/>
    <property type="match status" value="1"/>
</dbReference>
<sequence length="323" mass="35411">MWIFREEEIRRQVKVDESTIAAVEEGFAFLAQGAVRMPDILRIDIPEHDGEVDVKTAVVSHLDSFAVKISSGFFRNPQRGLPSGNGMMVLIRTDTGVPEAVFLDNGYLTDLRTAAAGAVAAKYLCGEEVKTAGVIGAGTQAQYQVRALARVRSFDKLRVYSPTVTRRNAFCKEMGEELGVQAIPARDPEEVVRSCQVLITATPAKQPVVRREWLHPGLHITAMGSDAEQKQELDPDVLKAADRLVCDSKAQSRRLGELRSLIGSEREPDDVSELGELVADGRPGRRGREEITVCDLTGTGVQDTVIAIRALHALREQGCGFRF</sequence>
<evidence type="ECO:0000313" key="1">
    <source>
        <dbReference type="EMBL" id="OYD08825.1"/>
    </source>
</evidence>
<protein>
    <submittedName>
        <fullName evidence="1">Cyclodeaminase</fullName>
    </submittedName>
</protein>
<organism evidence="1 2">
    <name type="scientific">Paludifilum halophilum</name>
    <dbReference type="NCBI Taxonomy" id="1642702"/>
    <lineage>
        <taxon>Bacteria</taxon>
        <taxon>Bacillati</taxon>
        <taxon>Bacillota</taxon>
        <taxon>Bacilli</taxon>
        <taxon>Bacillales</taxon>
        <taxon>Thermoactinomycetaceae</taxon>
        <taxon>Paludifilum</taxon>
    </lineage>
</organism>
<dbReference type="InterPro" id="IPR036291">
    <property type="entry name" value="NAD(P)-bd_dom_sf"/>
</dbReference>
<dbReference type="PANTHER" id="PTHR13812">
    <property type="entry name" value="KETIMINE REDUCTASE MU-CRYSTALLIN"/>
    <property type="match status" value="1"/>
</dbReference>
<dbReference type="SUPFAM" id="SSF51735">
    <property type="entry name" value="NAD(P)-binding Rossmann-fold domains"/>
    <property type="match status" value="1"/>
</dbReference>
<comment type="caution">
    <text evidence="1">The sequence shown here is derived from an EMBL/GenBank/DDBJ whole genome shotgun (WGS) entry which is preliminary data.</text>
</comment>
<dbReference type="Proteomes" id="UP000215459">
    <property type="component" value="Unassembled WGS sequence"/>
</dbReference>
<gene>
    <name evidence="1" type="ORF">CHM34_03270</name>
</gene>
<reference evidence="1 2" key="1">
    <citation type="submission" date="2017-07" db="EMBL/GenBank/DDBJ databases">
        <title>The genome sequence of Paludifilum halophilum highlights mechanisms for microbial adaptation to high salt environemnts.</title>
        <authorList>
            <person name="Belbahri L."/>
        </authorList>
    </citation>
    <scope>NUCLEOTIDE SEQUENCE [LARGE SCALE GENOMIC DNA]</scope>
    <source>
        <strain evidence="1 2">DSM 102817</strain>
    </source>
</reference>
<accession>A0A235BB79</accession>
<proteinExistence type="predicted"/>
<dbReference type="InterPro" id="IPR003462">
    <property type="entry name" value="ODC_Mu_crystall"/>
</dbReference>
<dbReference type="EMBL" id="NOWF01000002">
    <property type="protein sequence ID" value="OYD08825.1"/>
    <property type="molecule type" value="Genomic_DNA"/>
</dbReference>
<dbReference type="OrthoDB" id="9792005at2"/>
<dbReference type="RefSeq" id="WP_094263173.1">
    <property type="nucleotide sequence ID" value="NZ_NOWF01000002.1"/>
</dbReference>
<dbReference type="PIRSF" id="PIRSF001439">
    <property type="entry name" value="CryM"/>
    <property type="match status" value="1"/>
</dbReference>
<name>A0A235BB79_9BACL</name>
<dbReference type="Gene3D" id="3.30.1780.10">
    <property type="entry name" value="ornithine cyclodeaminase, domain 1"/>
    <property type="match status" value="1"/>
</dbReference>
<dbReference type="GO" id="GO:0005737">
    <property type="term" value="C:cytoplasm"/>
    <property type="evidence" value="ECO:0007669"/>
    <property type="project" value="TreeGrafter"/>
</dbReference>
<dbReference type="AlphaFoldDB" id="A0A235BB79"/>
<keyword evidence="2" id="KW-1185">Reference proteome</keyword>
<evidence type="ECO:0000313" key="2">
    <source>
        <dbReference type="Proteomes" id="UP000215459"/>
    </source>
</evidence>